<keyword evidence="6" id="KW-0067">ATP-binding</keyword>
<evidence type="ECO:0000313" key="12">
    <source>
        <dbReference type="Proteomes" id="UP000295252"/>
    </source>
</evidence>
<dbReference type="InterPro" id="IPR008271">
    <property type="entry name" value="Ser/Thr_kinase_AS"/>
</dbReference>
<dbReference type="PROSITE" id="PS00108">
    <property type="entry name" value="PROTEIN_KINASE_ST"/>
    <property type="match status" value="1"/>
</dbReference>
<evidence type="ECO:0000256" key="8">
    <source>
        <dbReference type="ARBA" id="ARBA00048679"/>
    </source>
</evidence>
<sequence>MNQFVWDLVIVKLYAVNNCSCTAYSSFCDDAAGCELYYGSKWDLLHGIGKGNGIIHVRGEFSGSSDAKRRRWLMLSVILPVSSVLIAIVASVWLYLRWRNNAFTATYGSDGNSLELGKRKDPEPPHLSFSSIVSLTDNFSFSSKIGEGGFGPAYTLQLISKLQHSNLVRLLGYCTEQEEKILICEFMTNDSLYSFLFDTNKRLQLDWGRRLHIIEGIAQGLLYLHKYSRFKVIHRDLKTSNIYFGMARIFDETSQTKTKRVVGTYGYMLPEYAVHGLFSTKSDIFSFGVIMLEIISGKKNTTFYRSDRSLNLLGYAWETWQEGHCLDLMDQTLVDSCLEDELENPKDRPTMSDVISMLNKERTNLPIPKQPAFSTLCILNVDTPQAMH</sequence>
<evidence type="ECO:0000256" key="6">
    <source>
        <dbReference type="ARBA" id="ARBA00022840"/>
    </source>
</evidence>
<dbReference type="EC" id="2.7.11.1" evidence="1"/>
<dbReference type="SUPFAM" id="SSF56112">
    <property type="entry name" value="Protein kinase-like (PK-like)"/>
    <property type="match status" value="1"/>
</dbReference>
<dbReference type="OMA" id="KILICEF"/>
<evidence type="ECO:0000256" key="4">
    <source>
        <dbReference type="ARBA" id="ARBA00022741"/>
    </source>
</evidence>
<dbReference type="SMART" id="SM00220">
    <property type="entry name" value="S_TKc"/>
    <property type="match status" value="1"/>
</dbReference>
<dbReference type="InParanoid" id="A0A068UPA8"/>
<dbReference type="EMBL" id="HG739129">
    <property type="protein sequence ID" value="CDP10370.1"/>
    <property type="molecule type" value="Genomic_DNA"/>
</dbReference>
<evidence type="ECO:0000256" key="7">
    <source>
        <dbReference type="ARBA" id="ARBA00047899"/>
    </source>
</evidence>
<dbReference type="GO" id="GO:0005524">
    <property type="term" value="F:ATP binding"/>
    <property type="evidence" value="ECO:0007669"/>
    <property type="project" value="UniProtKB-KW"/>
</dbReference>
<evidence type="ECO:0000256" key="2">
    <source>
        <dbReference type="ARBA" id="ARBA00022527"/>
    </source>
</evidence>
<dbReference type="FunFam" id="1.10.510.10:FF:001023">
    <property type="entry name" value="Os07g0541700 protein"/>
    <property type="match status" value="1"/>
</dbReference>
<protein>
    <recommendedName>
        <fullName evidence="1">non-specific serine/threonine protein kinase</fullName>
        <ecNumber evidence="1">2.7.11.1</ecNumber>
    </recommendedName>
</protein>
<comment type="catalytic activity">
    <reaction evidence="8">
        <text>L-seryl-[protein] + ATP = O-phospho-L-seryl-[protein] + ADP + H(+)</text>
        <dbReference type="Rhea" id="RHEA:17989"/>
        <dbReference type="Rhea" id="RHEA-COMP:9863"/>
        <dbReference type="Rhea" id="RHEA-COMP:11604"/>
        <dbReference type="ChEBI" id="CHEBI:15378"/>
        <dbReference type="ChEBI" id="CHEBI:29999"/>
        <dbReference type="ChEBI" id="CHEBI:30616"/>
        <dbReference type="ChEBI" id="CHEBI:83421"/>
        <dbReference type="ChEBI" id="CHEBI:456216"/>
        <dbReference type="EC" id="2.7.11.1"/>
    </reaction>
</comment>
<dbReference type="InterPro" id="IPR000719">
    <property type="entry name" value="Prot_kinase_dom"/>
</dbReference>
<evidence type="ECO:0000313" key="11">
    <source>
        <dbReference type="EMBL" id="CDP10370.1"/>
    </source>
</evidence>
<keyword evidence="5" id="KW-0418">Kinase</keyword>
<evidence type="ECO:0000256" key="5">
    <source>
        <dbReference type="ARBA" id="ARBA00022777"/>
    </source>
</evidence>
<feature type="transmembrane region" description="Helical" evidence="9">
    <location>
        <begin position="72"/>
        <end position="96"/>
    </location>
</feature>
<dbReference type="InterPro" id="IPR011009">
    <property type="entry name" value="Kinase-like_dom_sf"/>
</dbReference>
<dbReference type="GO" id="GO:0004674">
    <property type="term" value="F:protein serine/threonine kinase activity"/>
    <property type="evidence" value="ECO:0007669"/>
    <property type="project" value="UniProtKB-KW"/>
</dbReference>
<keyword evidence="9" id="KW-1133">Transmembrane helix</keyword>
<evidence type="ECO:0000256" key="1">
    <source>
        <dbReference type="ARBA" id="ARBA00012513"/>
    </source>
</evidence>
<comment type="catalytic activity">
    <reaction evidence="7">
        <text>L-threonyl-[protein] + ATP = O-phospho-L-threonyl-[protein] + ADP + H(+)</text>
        <dbReference type="Rhea" id="RHEA:46608"/>
        <dbReference type="Rhea" id="RHEA-COMP:11060"/>
        <dbReference type="Rhea" id="RHEA-COMP:11605"/>
        <dbReference type="ChEBI" id="CHEBI:15378"/>
        <dbReference type="ChEBI" id="CHEBI:30013"/>
        <dbReference type="ChEBI" id="CHEBI:30616"/>
        <dbReference type="ChEBI" id="CHEBI:61977"/>
        <dbReference type="ChEBI" id="CHEBI:456216"/>
        <dbReference type="EC" id="2.7.11.1"/>
    </reaction>
</comment>
<keyword evidence="3" id="KW-0808">Transferase</keyword>
<dbReference type="Pfam" id="PF07714">
    <property type="entry name" value="PK_Tyr_Ser-Thr"/>
    <property type="match status" value="1"/>
</dbReference>
<dbReference type="Gramene" id="CDP10370">
    <property type="protein sequence ID" value="CDP10370"/>
    <property type="gene ID" value="GSCOC_T00031079001"/>
</dbReference>
<keyword evidence="9" id="KW-0472">Membrane</keyword>
<dbReference type="GO" id="GO:0005886">
    <property type="term" value="C:plasma membrane"/>
    <property type="evidence" value="ECO:0007669"/>
    <property type="project" value="TreeGrafter"/>
</dbReference>
<keyword evidence="4" id="KW-0547">Nucleotide-binding</keyword>
<dbReference type="PANTHER" id="PTHR27002:SF944">
    <property type="entry name" value="G-TYPE LECTIN S-RECEPTOR-LIKE SERINE_THREONINE-PROTEIN KINASE CES101"/>
    <property type="match status" value="1"/>
</dbReference>
<evidence type="ECO:0000256" key="3">
    <source>
        <dbReference type="ARBA" id="ARBA00022679"/>
    </source>
</evidence>
<keyword evidence="2" id="KW-0723">Serine/threonine-protein kinase</keyword>
<dbReference type="Gene3D" id="3.30.200.20">
    <property type="entry name" value="Phosphorylase Kinase, domain 1"/>
    <property type="match status" value="1"/>
</dbReference>
<evidence type="ECO:0000256" key="9">
    <source>
        <dbReference type="SAM" id="Phobius"/>
    </source>
</evidence>
<dbReference type="Gene3D" id="1.10.510.10">
    <property type="entry name" value="Transferase(Phosphotransferase) domain 1"/>
    <property type="match status" value="1"/>
</dbReference>
<keyword evidence="12" id="KW-1185">Reference proteome</keyword>
<accession>A0A068UPA8</accession>
<reference evidence="12" key="1">
    <citation type="journal article" date="2014" name="Science">
        <title>The coffee genome provides insight into the convergent evolution of caffeine biosynthesis.</title>
        <authorList>
            <person name="Denoeud F."/>
            <person name="Carretero-Paulet L."/>
            <person name="Dereeper A."/>
            <person name="Droc G."/>
            <person name="Guyot R."/>
            <person name="Pietrella M."/>
            <person name="Zheng C."/>
            <person name="Alberti A."/>
            <person name="Anthony F."/>
            <person name="Aprea G."/>
            <person name="Aury J.M."/>
            <person name="Bento P."/>
            <person name="Bernard M."/>
            <person name="Bocs S."/>
            <person name="Campa C."/>
            <person name="Cenci A."/>
            <person name="Combes M.C."/>
            <person name="Crouzillat D."/>
            <person name="Da Silva C."/>
            <person name="Daddiego L."/>
            <person name="De Bellis F."/>
            <person name="Dussert S."/>
            <person name="Garsmeur O."/>
            <person name="Gayraud T."/>
            <person name="Guignon V."/>
            <person name="Jahn K."/>
            <person name="Jamilloux V."/>
            <person name="Joet T."/>
            <person name="Labadie K."/>
            <person name="Lan T."/>
            <person name="Leclercq J."/>
            <person name="Lepelley M."/>
            <person name="Leroy T."/>
            <person name="Li L.T."/>
            <person name="Librado P."/>
            <person name="Lopez L."/>
            <person name="Munoz A."/>
            <person name="Noel B."/>
            <person name="Pallavicini A."/>
            <person name="Perrotta G."/>
            <person name="Poncet V."/>
            <person name="Pot D."/>
            <person name="Priyono X."/>
            <person name="Rigoreau M."/>
            <person name="Rouard M."/>
            <person name="Rozas J."/>
            <person name="Tranchant-Dubreuil C."/>
            <person name="VanBuren R."/>
            <person name="Zhang Q."/>
            <person name="Andrade A.C."/>
            <person name="Argout X."/>
            <person name="Bertrand B."/>
            <person name="de Kochko A."/>
            <person name="Graziosi G."/>
            <person name="Henry R.J."/>
            <person name="Jayarama X."/>
            <person name="Ming R."/>
            <person name="Nagai C."/>
            <person name="Rounsley S."/>
            <person name="Sankoff D."/>
            <person name="Giuliano G."/>
            <person name="Albert V.A."/>
            <person name="Wincker P."/>
            <person name="Lashermes P."/>
        </authorList>
    </citation>
    <scope>NUCLEOTIDE SEQUENCE [LARGE SCALE GENOMIC DNA]</scope>
    <source>
        <strain evidence="12">cv. DH200-94</strain>
    </source>
</reference>
<dbReference type="InterPro" id="IPR001245">
    <property type="entry name" value="Ser-Thr/Tyr_kinase_cat_dom"/>
</dbReference>
<dbReference type="Proteomes" id="UP000295252">
    <property type="component" value="Chromosome VIII"/>
</dbReference>
<proteinExistence type="predicted"/>
<dbReference type="PANTHER" id="PTHR27002">
    <property type="entry name" value="RECEPTOR-LIKE SERINE/THREONINE-PROTEIN KINASE SD1-8"/>
    <property type="match status" value="1"/>
</dbReference>
<name>A0A068UPA8_COFCA</name>
<evidence type="ECO:0000259" key="10">
    <source>
        <dbReference type="PROSITE" id="PS50011"/>
    </source>
</evidence>
<feature type="domain" description="Protein kinase" evidence="10">
    <location>
        <begin position="42"/>
        <end position="373"/>
    </location>
</feature>
<dbReference type="AlphaFoldDB" id="A0A068UPA8"/>
<dbReference type="PhylomeDB" id="A0A068UPA8"/>
<gene>
    <name evidence="11" type="ORF">GSCOC_T00031079001</name>
</gene>
<organism evidence="11 12">
    <name type="scientific">Coffea canephora</name>
    <name type="common">Robusta coffee</name>
    <dbReference type="NCBI Taxonomy" id="49390"/>
    <lineage>
        <taxon>Eukaryota</taxon>
        <taxon>Viridiplantae</taxon>
        <taxon>Streptophyta</taxon>
        <taxon>Embryophyta</taxon>
        <taxon>Tracheophyta</taxon>
        <taxon>Spermatophyta</taxon>
        <taxon>Magnoliopsida</taxon>
        <taxon>eudicotyledons</taxon>
        <taxon>Gunneridae</taxon>
        <taxon>Pentapetalae</taxon>
        <taxon>asterids</taxon>
        <taxon>lamiids</taxon>
        <taxon>Gentianales</taxon>
        <taxon>Rubiaceae</taxon>
        <taxon>Ixoroideae</taxon>
        <taxon>Gardenieae complex</taxon>
        <taxon>Bertiereae - Coffeeae clade</taxon>
        <taxon>Coffeeae</taxon>
        <taxon>Coffea</taxon>
    </lineage>
</organism>
<keyword evidence="9" id="KW-0812">Transmembrane</keyword>
<dbReference type="PROSITE" id="PS50011">
    <property type="entry name" value="PROTEIN_KINASE_DOM"/>
    <property type="match status" value="1"/>
</dbReference>